<dbReference type="EMBL" id="CP019124">
    <property type="protein sequence ID" value="APX89678.1"/>
    <property type="molecule type" value="Genomic_DNA"/>
</dbReference>
<reference evidence="1 2" key="1">
    <citation type="submission" date="2017-01" db="EMBL/GenBank/DDBJ databases">
        <title>Genomic analysis of Xuhuaishuia manganoxidans DY6-4.</title>
        <authorList>
            <person name="Wang X."/>
        </authorList>
    </citation>
    <scope>NUCLEOTIDE SEQUENCE [LARGE SCALE GENOMIC DNA]</scope>
    <source>
        <strain evidence="1 2">DY6-4</strain>
    </source>
</reference>
<proteinExistence type="predicted"/>
<name>A0A1U7DII0_9RHOB</name>
<evidence type="ECO:0000313" key="2">
    <source>
        <dbReference type="Proteomes" id="UP000187266"/>
    </source>
</evidence>
<accession>A0A1U7DII0</accession>
<dbReference type="RefSeq" id="WP_076979700.1">
    <property type="nucleotide sequence ID" value="NZ_CP019124.1"/>
</dbReference>
<protein>
    <submittedName>
        <fullName evidence="1">Uncharacterized protein</fullName>
    </submittedName>
</protein>
<organism evidence="1 2">
    <name type="scientific">Brevirhabdus pacifica</name>
    <dbReference type="NCBI Taxonomy" id="1267768"/>
    <lineage>
        <taxon>Bacteria</taxon>
        <taxon>Pseudomonadati</taxon>
        <taxon>Pseudomonadota</taxon>
        <taxon>Alphaproteobacteria</taxon>
        <taxon>Rhodobacterales</taxon>
        <taxon>Paracoccaceae</taxon>
        <taxon>Brevirhabdus</taxon>
    </lineage>
</organism>
<gene>
    <name evidence="1" type="ORF">BV394_08070</name>
</gene>
<accession>A0A2M9DCY2</accession>
<dbReference type="STRING" id="1267768.BV394_08070"/>
<evidence type="ECO:0000313" key="1">
    <source>
        <dbReference type="EMBL" id="APX89678.1"/>
    </source>
</evidence>
<keyword evidence="2" id="KW-1185">Reference proteome</keyword>
<sequence>MKRILLAAVAAAPLMMGAAHAYTDAPRMMVDSVENILGEFNYDIQAEVLTDAQLSAIYLAANNGLSESDMRAEIESALASDMVTGAEGNASIAAVQNILDRMGYEVDATTLSNEQVAAIYLAGTSADMQSDARSKVASALGEGVVVTGTVVTEMPSYTMMSAVQNILDRNGFEIEASSLTEAQVAQIYLAGTSSSSAADKKTKIQAALN</sequence>
<dbReference type="AlphaFoldDB" id="A0A1U7DII0"/>
<dbReference type="Proteomes" id="UP000187266">
    <property type="component" value="Chromosome"/>
</dbReference>